<keyword evidence="5 7" id="KW-1133">Transmembrane helix</keyword>
<dbReference type="EMBL" id="SUMG01000009">
    <property type="protein sequence ID" value="NBG88571.1"/>
    <property type="molecule type" value="Genomic_DNA"/>
</dbReference>
<organism evidence="8 9">
    <name type="scientific">Isachenkonia alkalipeptolytica</name>
    <dbReference type="NCBI Taxonomy" id="2565777"/>
    <lineage>
        <taxon>Bacteria</taxon>
        <taxon>Bacillati</taxon>
        <taxon>Bacillota</taxon>
        <taxon>Clostridia</taxon>
        <taxon>Eubacteriales</taxon>
        <taxon>Clostridiaceae</taxon>
        <taxon>Isachenkonia</taxon>
    </lineage>
</organism>
<evidence type="ECO:0000256" key="2">
    <source>
        <dbReference type="ARBA" id="ARBA00006386"/>
    </source>
</evidence>
<keyword evidence="3" id="KW-1003">Cell membrane</keyword>
<dbReference type="AlphaFoldDB" id="A0AA44BFK5"/>
<name>A0AA44BFK5_9CLOT</name>
<reference evidence="8 9" key="1">
    <citation type="submission" date="2019-04" db="EMBL/GenBank/DDBJ databases">
        <title>Isachenkonia alkalipeptolytica gen. nov. sp. nov. a new anaerobic, alkiliphilic organothrophic bacterium capable to reduce synthesized ferrihydrite isolated from a soda lake.</title>
        <authorList>
            <person name="Toshchakov S.V."/>
            <person name="Zavarzina D.G."/>
            <person name="Zhilina T.N."/>
            <person name="Kostrikina N.A."/>
            <person name="Kublanov I.V."/>
        </authorList>
    </citation>
    <scope>NUCLEOTIDE SEQUENCE [LARGE SCALE GENOMIC DNA]</scope>
    <source>
        <strain evidence="8 9">Z-1701</strain>
    </source>
</reference>
<keyword evidence="4 7" id="KW-0812">Transmembrane</keyword>
<dbReference type="InterPro" id="IPR005524">
    <property type="entry name" value="DUF318"/>
</dbReference>
<keyword evidence="9" id="KW-1185">Reference proteome</keyword>
<proteinExistence type="inferred from homology"/>
<evidence type="ECO:0000256" key="3">
    <source>
        <dbReference type="ARBA" id="ARBA00022475"/>
    </source>
</evidence>
<keyword evidence="6 7" id="KW-0472">Membrane</keyword>
<comment type="similarity">
    <text evidence="2">Belongs to the UPF0718 family.</text>
</comment>
<evidence type="ECO:0000256" key="7">
    <source>
        <dbReference type="SAM" id="Phobius"/>
    </source>
</evidence>
<gene>
    <name evidence="8" type="ORF">ISALK_08655</name>
</gene>
<feature type="transmembrane region" description="Helical" evidence="7">
    <location>
        <begin position="103"/>
        <end position="126"/>
    </location>
</feature>
<dbReference type="Proteomes" id="UP000449710">
    <property type="component" value="Unassembled WGS sequence"/>
</dbReference>
<sequence length="160" mass="17711">MTNAFYTLTIMAVVLFIIAYRKNKHGESIIEARRMLINVLPLLLLAFTIVGFLEVLIPKEALQDWLGEESGWRGLVIGPLIGAIVQGGPFAFFPLFDSIFRDSVTIGTAVAMISAWGMINIGHLPYEFAFLGYRFVLIKYSLYIALPSLAGLLAQLIFGP</sequence>
<evidence type="ECO:0000256" key="6">
    <source>
        <dbReference type="ARBA" id="ARBA00023136"/>
    </source>
</evidence>
<dbReference type="Pfam" id="PF03773">
    <property type="entry name" value="ArsP_1"/>
    <property type="match status" value="1"/>
</dbReference>
<feature type="transmembrane region" description="Helical" evidence="7">
    <location>
        <begin position="77"/>
        <end position="96"/>
    </location>
</feature>
<accession>A0AA44BFK5</accession>
<dbReference type="GO" id="GO:0005886">
    <property type="term" value="C:plasma membrane"/>
    <property type="evidence" value="ECO:0007669"/>
    <property type="project" value="UniProtKB-SubCell"/>
</dbReference>
<feature type="transmembrane region" description="Helical" evidence="7">
    <location>
        <begin position="138"/>
        <end position="158"/>
    </location>
</feature>
<feature type="transmembrane region" description="Helical" evidence="7">
    <location>
        <begin position="6"/>
        <end position="23"/>
    </location>
</feature>
<evidence type="ECO:0000256" key="1">
    <source>
        <dbReference type="ARBA" id="ARBA00004651"/>
    </source>
</evidence>
<evidence type="ECO:0000256" key="4">
    <source>
        <dbReference type="ARBA" id="ARBA00022692"/>
    </source>
</evidence>
<evidence type="ECO:0000256" key="5">
    <source>
        <dbReference type="ARBA" id="ARBA00022989"/>
    </source>
</evidence>
<evidence type="ECO:0008006" key="10">
    <source>
        <dbReference type="Google" id="ProtNLM"/>
    </source>
</evidence>
<comment type="caution">
    <text evidence="8">The sequence shown here is derived from an EMBL/GenBank/DDBJ whole genome shotgun (WGS) entry which is preliminary data.</text>
</comment>
<comment type="subcellular location">
    <subcellularLocation>
        <location evidence="1">Cell membrane</location>
        <topology evidence="1">Multi-pass membrane protein</topology>
    </subcellularLocation>
</comment>
<feature type="transmembrane region" description="Helical" evidence="7">
    <location>
        <begin position="35"/>
        <end position="57"/>
    </location>
</feature>
<evidence type="ECO:0000313" key="9">
    <source>
        <dbReference type="Proteomes" id="UP000449710"/>
    </source>
</evidence>
<dbReference type="RefSeq" id="WP_160721310.1">
    <property type="nucleotide sequence ID" value="NZ_SUMG01000009.1"/>
</dbReference>
<protein>
    <recommendedName>
        <fullName evidence="10">Permease</fullName>
    </recommendedName>
</protein>
<evidence type="ECO:0000313" key="8">
    <source>
        <dbReference type="EMBL" id="NBG88571.1"/>
    </source>
</evidence>